<comment type="caution">
    <text evidence="2">The sequence shown here is derived from an EMBL/GenBank/DDBJ whole genome shotgun (WGS) entry which is preliminary data.</text>
</comment>
<gene>
    <name evidence="2" type="ORF">C1H76_6125</name>
</gene>
<protein>
    <submittedName>
        <fullName evidence="2">Uncharacterized protein</fullName>
    </submittedName>
</protein>
<feature type="region of interest" description="Disordered" evidence="1">
    <location>
        <begin position="98"/>
        <end position="158"/>
    </location>
</feature>
<evidence type="ECO:0000313" key="2">
    <source>
        <dbReference type="EMBL" id="TKX21629.1"/>
    </source>
</evidence>
<evidence type="ECO:0000256" key="1">
    <source>
        <dbReference type="SAM" id="MobiDB-lite"/>
    </source>
</evidence>
<dbReference type="EMBL" id="PTQR01000080">
    <property type="protein sequence ID" value="TKX21629.1"/>
    <property type="molecule type" value="Genomic_DNA"/>
</dbReference>
<organism evidence="2 3">
    <name type="scientific">Elsinoe australis</name>
    <dbReference type="NCBI Taxonomy" id="40998"/>
    <lineage>
        <taxon>Eukaryota</taxon>
        <taxon>Fungi</taxon>
        <taxon>Dikarya</taxon>
        <taxon>Ascomycota</taxon>
        <taxon>Pezizomycotina</taxon>
        <taxon>Dothideomycetes</taxon>
        <taxon>Dothideomycetidae</taxon>
        <taxon>Myriangiales</taxon>
        <taxon>Elsinoaceae</taxon>
        <taxon>Elsinoe</taxon>
    </lineage>
</organism>
<dbReference type="Proteomes" id="UP000308133">
    <property type="component" value="Unassembled WGS sequence"/>
</dbReference>
<evidence type="ECO:0000313" key="3">
    <source>
        <dbReference type="Proteomes" id="UP000308133"/>
    </source>
</evidence>
<sequence>MTIEAQSLASISDLAFNPPAHASDILKHASSALTLYIVRVPGSRDVFLTPLKPRDRVVNAQDVQSSLYFLHVDSPEDALVKKAHQPVFPVIQEDATTSIGRKPVGGSVTRKPLPTPPASPGYSQDEPSPFAPSSAWNTGVPLRKPLVPRRSPERELHLQPIPTTSSFSETSSSLCSELEPCQTLTLIRRDPSSGDQWNIAKIRDPPVDEVSSESFKENSGFTKRIKNSGSPLFIDIQNSGYVQFIVPDLPRRGVANRASLSPAPSPSPEERVFRRRLWMDGSRFANHTYASRRPLSVATNDASSASCLNLSVASSRPSLSTVGVDRRSKGYAFYDVWGNKCEFSTASTGRSLKCRQICNAPIMSDNAGFEDVSELRFNLPSHHFSAKSESSMNAETDSRRNSYFSASKGSDASSIRNGHKRNSTSEDGTVDYSLGRERAGGGFGGRDAKLGKLIVEDMGLKMLDLVVAANMALWWRAYERCS</sequence>
<dbReference type="AlphaFoldDB" id="A0A4U7AU81"/>
<reference evidence="2 3" key="1">
    <citation type="submission" date="2018-02" db="EMBL/GenBank/DDBJ databases">
        <title>Draft genome sequences of Elsinoe sp., causing black scab on jojoba.</title>
        <authorList>
            <person name="Stodart B."/>
            <person name="Jeffress S."/>
            <person name="Ash G."/>
            <person name="Arun Chinnappa K."/>
        </authorList>
    </citation>
    <scope>NUCLEOTIDE SEQUENCE [LARGE SCALE GENOMIC DNA]</scope>
    <source>
        <strain evidence="2 3">Hillstone_2</strain>
    </source>
</reference>
<name>A0A4U7AU81_9PEZI</name>
<feature type="compositionally biased region" description="Polar residues" evidence="1">
    <location>
        <begin position="388"/>
        <end position="416"/>
    </location>
</feature>
<feature type="region of interest" description="Disordered" evidence="1">
    <location>
        <begin position="388"/>
        <end position="431"/>
    </location>
</feature>
<accession>A0A4U7AU81</accession>
<proteinExistence type="predicted"/>